<dbReference type="Pfam" id="PF14567">
    <property type="entry name" value="SUKH_5"/>
    <property type="match status" value="1"/>
</dbReference>
<gene>
    <name evidence="2" type="ORF">GCM10022423_45540</name>
</gene>
<dbReference type="EMBL" id="BAABDU010000011">
    <property type="protein sequence ID" value="GAA3783557.1"/>
    <property type="molecule type" value="Genomic_DNA"/>
</dbReference>
<evidence type="ECO:0000313" key="3">
    <source>
        <dbReference type="Proteomes" id="UP001500748"/>
    </source>
</evidence>
<proteinExistence type="predicted"/>
<comment type="caution">
    <text evidence="2">The sequence shown here is derived from an EMBL/GenBank/DDBJ whole genome shotgun (WGS) entry which is preliminary data.</text>
</comment>
<organism evidence="2 3">
    <name type="scientific">Flavobacterium ginsengiterrae</name>
    <dbReference type="NCBI Taxonomy" id="871695"/>
    <lineage>
        <taxon>Bacteria</taxon>
        <taxon>Pseudomonadati</taxon>
        <taxon>Bacteroidota</taxon>
        <taxon>Flavobacteriia</taxon>
        <taxon>Flavobacteriales</taxon>
        <taxon>Flavobacteriaceae</taxon>
        <taxon>Flavobacterium</taxon>
    </lineage>
</organism>
<dbReference type="Proteomes" id="UP001500748">
    <property type="component" value="Unassembled WGS sequence"/>
</dbReference>
<dbReference type="SUPFAM" id="SSF160631">
    <property type="entry name" value="SMI1/KNR4-like"/>
    <property type="match status" value="1"/>
</dbReference>
<reference evidence="3" key="1">
    <citation type="journal article" date="2019" name="Int. J. Syst. Evol. Microbiol.">
        <title>The Global Catalogue of Microorganisms (GCM) 10K type strain sequencing project: providing services to taxonomists for standard genome sequencing and annotation.</title>
        <authorList>
            <consortium name="The Broad Institute Genomics Platform"/>
            <consortium name="The Broad Institute Genome Sequencing Center for Infectious Disease"/>
            <person name="Wu L."/>
            <person name="Ma J."/>
        </authorList>
    </citation>
    <scope>NUCLEOTIDE SEQUENCE [LARGE SCALE GENOMIC DNA]</scope>
    <source>
        <strain evidence="3">JCM 17337</strain>
    </source>
</reference>
<dbReference type="InterPro" id="IPR018958">
    <property type="entry name" value="Knr4/Smi1-like_dom"/>
</dbReference>
<accession>A0ABP7H3I0</accession>
<evidence type="ECO:0000259" key="1">
    <source>
        <dbReference type="SMART" id="SM00860"/>
    </source>
</evidence>
<dbReference type="Gene3D" id="3.40.1580.10">
    <property type="entry name" value="SMI1/KNR4-like"/>
    <property type="match status" value="1"/>
</dbReference>
<dbReference type="SMART" id="SM00860">
    <property type="entry name" value="SMI1_KNR4"/>
    <property type="match status" value="1"/>
</dbReference>
<sequence length="254" mass="29888">MIFLNIKMTYFYVPKKQRQTANQNCMDTIYTIGKIHSVTHADIQEIQNQITFPLPEDYTEFISKYGFGNINELLMIQQPDPDFVKVNFGDYMDFWDLQEQEIPSVLNSLTIASTIDGDVITVINNTDKPIVILPRHSEEPVRFRTFKQVIEYYNNTYKFNNDLYFDCYYNSESHYISFVKDGELKKKLFDDVHQIFLNTVSFDKIFNAETQPKYIIQKIGGWVYFDSIGKSAVRVKYQTQFKEEAQKIINICLA</sequence>
<feature type="domain" description="Knr4/Smi1-like" evidence="1">
    <location>
        <begin position="37"/>
        <end position="152"/>
    </location>
</feature>
<name>A0ABP7H3I0_9FLAO</name>
<dbReference type="InterPro" id="IPR037883">
    <property type="entry name" value="Knr4/Smi1-like_sf"/>
</dbReference>
<evidence type="ECO:0000313" key="2">
    <source>
        <dbReference type="EMBL" id="GAA3783557.1"/>
    </source>
</evidence>
<keyword evidence="3" id="KW-1185">Reference proteome</keyword>
<protein>
    <recommendedName>
        <fullName evidence="1">Knr4/Smi1-like domain-containing protein</fullName>
    </recommendedName>
</protein>